<accession>A0A7E5W2A4</accession>
<keyword evidence="1" id="KW-1185">Reference proteome</keyword>
<dbReference type="Proteomes" id="UP000322000">
    <property type="component" value="Chromosome 11"/>
</dbReference>
<dbReference type="KEGG" id="tnl:113498793"/>
<dbReference type="GeneID" id="113498793"/>
<gene>
    <name evidence="2" type="primary">LOC113498793</name>
</gene>
<sequence>MPTPEKSIGEFIKAPKIKKHQKKKTNANEINIIHESSSDSSDHGTVLYGHISQEHARPRIRLPAVSVSQVSAFDLGNRSSTSLASSVIRFRNDFEQLKCKMKIFGETLNLCRCLAGDFKKKLVHMEKRLESLEKRQHLTRTPSNYSAIIQKNRMLSFRTLKDAKVSNFIPFFLLD</sequence>
<evidence type="ECO:0000313" key="2">
    <source>
        <dbReference type="RefSeq" id="XP_026734739.1"/>
    </source>
</evidence>
<evidence type="ECO:0000313" key="1">
    <source>
        <dbReference type="Proteomes" id="UP000322000"/>
    </source>
</evidence>
<dbReference type="RefSeq" id="XP_026734739.1">
    <property type="nucleotide sequence ID" value="XM_026878938.1"/>
</dbReference>
<proteinExistence type="predicted"/>
<reference evidence="2" key="1">
    <citation type="submission" date="2025-08" db="UniProtKB">
        <authorList>
            <consortium name="RefSeq"/>
        </authorList>
    </citation>
    <scope>IDENTIFICATION</scope>
</reference>
<dbReference type="OrthoDB" id="7417836at2759"/>
<dbReference type="InParanoid" id="A0A7E5W2A4"/>
<name>A0A7E5W2A4_TRINI</name>
<organism evidence="1 2">
    <name type="scientific">Trichoplusia ni</name>
    <name type="common">Cabbage looper</name>
    <dbReference type="NCBI Taxonomy" id="7111"/>
    <lineage>
        <taxon>Eukaryota</taxon>
        <taxon>Metazoa</taxon>
        <taxon>Ecdysozoa</taxon>
        <taxon>Arthropoda</taxon>
        <taxon>Hexapoda</taxon>
        <taxon>Insecta</taxon>
        <taxon>Pterygota</taxon>
        <taxon>Neoptera</taxon>
        <taxon>Endopterygota</taxon>
        <taxon>Lepidoptera</taxon>
        <taxon>Glossata</taxon>
        <taxon>Ditrysia</taxon>
        <taxon>Noctuoidea</taxon>
        <taxon>Noctuidae</taxon>
        <taxon>Plusiinae</taxon>
        <taxon>Trichoplusia</taxon>
    </lineage>
</organism>
<dbReference type="AlphaFoldDB" id="A0A7E5W2A4"/>
<protein>
    <submittedName>
        <fullName evidence="2">Uncharacterized protein LOC113498793</fullName>
    </submittedName>
</protein>